<accession>A0ABP5WXJ0</accession>
<comment type="caution">
    <text evidence="2">The sequence shown here is derived from an EMBL/GenBank/DDBJ whole genome shotgun (WGS) entry which is preliminary data.</text>
</comment>
<dbReference type="Proteomes" id="UP001500460">
    <property type="component" value="Unassembled WGS sequence"/>
</dbReference>
<organism evidence="2 3">
    <name type="scientific">Streptomyces glaucus</name>
    <dbReference type="NCBI Taxonomy" id="284029"/>
    <lineage>
        <taxon>Bacteria</taxon>
        <taxon>Bacillati</taxon>
        <taxon>Actinomycetota</taxon>
        <taxon>Actinomycetes</taxon>
        <taxon>Kitasatosporales</taxon>
        <taxon>Streptomycetaceae</taxon>
        <taxon>Streptomyces</taxon>
    </lineage>
</organism>
<evidence type="ECO:0000256" key="1">
    <source>
        <dbReference type="SAM" id="MobiDB-lite"/>
    </source>
</evidence>
<keyword evidence="3" id="KW-1185">Reference proteome</keyword>
<feature type="region of interest" description="Disordered" evidence="1">
    <location>
        <begin position="35"/>
        <end position="64"/>
    </location>
</feature>
<name>A0ABP5WXJ0_9ACTN</name>
<proteinExistence type="predicted"/>
<reference evidence="3" key="1">
    <citation type="journal article" date="2019" name="Int. J. Syst. Evol. Microbiol.">
        <title>The Global Catalogue of Microorganisms (GCM) 10K type strain sequencing project: providing services to taxonomists for standard genome sequencing and annotation.</title>
        <authorList>
            <consortium name="The Broad Institute Genomics Platform"/>
            <consortium name="The Broad Institute Genome Sequencing Center for Infectious Disease"/>
            <person name="Wu L."/>
            <person name="Ma J."/>
        </authorList>
    </citation>
    <scope>NUCLEOTIDE SEQUENCE [LARGE SCALE GENOMIC DNA]</scope>
    <source>
        <strain evidence="3">JCM 6922</strain>
    </source>
</reference>
<dbReference type="RefSeq" id="WP_344603857.1">
    <property type="nucleotide sequence ID" value="NZ_BAAATK010000018.1"/>
</dbReference>
<evidence type="ECO:0000313" key="3">
    <source>
        <dbReference type="Proteomes" id="UP001500460"/>
    </source>
</evidence>
<protein>
    <submittedName>
        <fullName evidence="2">Uncharacterized protein</fullName>
    </submittedName>
</protein>
<gene>
    <name evidence="2" type="ORF">GCM10010421_32160</name>
</gene>
<dbReference type="EMBL" id="BAAATK010000018">
    <property type="protein sequence ID" value="GAA2439474.1"/>
    <property type="molecule type" value="Genomic_DNA"/>
</dbReference>
<feature type="compositionally biased region" description="Basic and acidic residues" evidence="1">
    <location>
        <begin position="35"/>
        <end position="45"/>
    </location>
</feature>
<feature type="compositionally biased region" description="Acidic residues" evidence="1">
    <location>
        <begin position="53"/>
        <end position="64"/>
    </location>
</feature>
<evidence type="ECO:0000313" key="2">
    <source>
        <dbReference type="EMBL" id="GAA2439474.1"/>
    </source>
</evidence>
<sequence length="120" mass="13570">MAELTTLADAYDLERVRTTPAAGLDAMAQVAAYEERKRTHPDRSHWSLVDQNDPGDDGPTEVLDGDLDRWKRIKSGPDRGMWRMVGFSSSRHEARAGEPQTWQQLAYHYAPLTEATAEDR</sequence>